<gene>
    <name evidence="6" type="ORF">MJAP1_003392</name>
</gene>
<keyword evidence="3 5" id="KW-0479">Metal-binding</keyword>
<dbReference type="CDD" id="cd01310">
    <property type="entry name" value="TatD_DNAse"/>
    <property type="match status" value="1"/>
</dbReference>
<feature type="binding site" evidence="5">
    <location>
        <position position="243"/>
    </location>
    <ligand>
        <name>a divalent metal cation</name>
        <dbReference type="ChEBI" id="CHEBI:60240"/>
        <label>1</label>
    </ligand>
</feature>
<dbReference type="GeneID" id="85227043"/>
<dbReference type="InterPro" id="IPR050891">
    <property type="entry name" value="TatD-type_Hydrolase"/>
</dbReference>
<dbReference type="PANTHER" id="PTHR10060:SF15">
    <property type="entry name" value="DEOXYRIBONUCLEASE TATDN1"/>
    <property type="match status" value="1"/>
</dbReference>
<evidence type="ECO:0000256" key="1">
    <source>
        <dbReference type="ARBA" id="ARBA00009275"/>
    </source>
</evidence>
<accession>A0AAF0F609</accession>
<dbReference type="Gene3D" id="3.20.20.140">
    <property type="entry name" value="Metal-dependent hydrolases"/>
    <property type="match status" value="1"/>
</dbReference>
<proteinExistence type="inferred from homology"/>
<reference evidence="6" key="1">
    <citation type="submission" date="2023-03" db="EMBL/GenBank/DDBJ databases">
        <title>Mating type loci evolution in Malassezia.</title>
        <authorList>
            <person name="Coelho M.A."/>
        </authorList>
    </citation>
    <scope>NUCLEOTIDE SEQUENCE</scope>
    <source>
        <strain evidence="6">CBS 9431</strain>
    </source>
</reference>
<comment type="similarity">
    <text evidence="1">Belongs to the metallo-dependent hydrolases superfamily. TatD-type hydrolase family.</text>
</comment>
<dbReference type="SUPFAM" id="SSF51556">
    <property type="entry name" value="Metallo-dependent hydrolases"/>
    <property type="match status" value="1"/>
</dbReference>
<organism evidence="6 7">
    <name type="scientific">Malassezia japonica</name>
    <dbReference type="NCBI Taxonomy" id="223818"/>
    <lineage>
        <taxon>Eukaryota</taxon>
        <taxon>Fungi</taxon>
        <taxon>Dikarya</taxon>
        <taxon>Basidiomycota</taxon>
        <taxon>Ustilaginomycotina</taxon>
        <taxon>Malasseziomycetes</taxon>
        <taxon>Malasseziales</taxon>
        <taxon>Malasseziaceae</taxon>
        <taxon>Malassezia</taxon>
    </lineage>
</organism>
<evidence type="ECO:0000256" key="3">
    <source>
        <dbReference type="ARBA" id="ARBA00022723"/>
    </source>
</evidence>
<dbReference type="Pfam" id="PF01026">
    <property type="entry name" value="TatD_DNase"/>
    <property type="match status" value="1"/>
</dbReference>
<dbReference type="AlphaFoldDB" id="A0AAF0F609"/>
<evidence type="ECO:0000256" key="2">
    <source>
        <dbReference type="ARBA" id="ARBA00022722"/>
    </source>
</evidence>
<evidence type="ECO:0000256" key="5">
    <source>
        <dbReference type="PIRSR" id="PIRSR005902-1"/>
    </source>
</evidence>
<dbReference type="GO" id="GO:0046872">
    <property type="term" value="F:metal ion binding"/>
    <property type="evidence" value="ECO:0007669"/>
    <property type="project" value="UniProtKB-KW"/>
</dbReference>
<dbReference type="InterPro" id="IPR018228">
    <property type="entry name" value="DNase_TatD-rel_CS"/>
</dbReference>
<dbReference type="GO" id="GO:0005829">
    <property type="term" value="C:cytosol"/>
    <property type="evidence" value="ECO:0007669"/>
    <property type="project" value="TreeGrafter"/>
</dbReference>
<dbReference type="PANTHER" id="PTHR10060">
    <property type="entry name" value="TATD FAMILY DEOXYRIBONUCLEASE"/>
    <property type="match status" value="1"/>
</dbReference>
<evidence type="ECO:0000256" key="4">
    <source>
        <dbReference type="ARBA" id="ARBA00022801"/>
    </source>
</evidence>
<dbReference type="EMBL" id="CP119963">
    <property type="protein sequence ID" value="WFD40406.1"/>
    <property type="molecule type" value="Genomic_DNA"/>
</dbReference>
<dbReference type="Proteomes" id="UP001217754">
    <property type="component" value="Chromosome 6"/>
</dbReference>
<dbReference type="InterPro" id="IPR032466">
    <property type="entry name" value="Metal_Hydrolase"/>
</dbReference>
<feature type="binding site" evidence="5">
    <location>
        <position position="117"/>
    </location>
    <ligand>
        <name>a divalent metal cation</name>
        <dbReference type="ChEBI" id="CHEBI:60240"/>
        <label>1</label>
    </ligand>
</feature>
<dbReference type="RefSeq" id="XP_060123303.1">
    <property type="nucleotide sequence ID" value="XM_060267320.1"/>
</dbReference>
<keyword evidence="7" id="KW-1185">Reference proteome</keyword>
<dbReference type="PROSITE" id="PS01091">
    <property type="entry name" value="TATD_3"/>
    <property type="match status" value="1"/>
</dbReference>
<dbReference type="PIRSF" id="PIRSF005902">
    <property type="entry name" value="DNase_TatD"/>
    <property type="match status" value="1"/>
</dbReference>
<evidence type="ECO:0000313" key="7">
    <source>
        <dbReference type="Proteomes" id="UP001217754"/>
    </source>
</evidence>
<name>A0AAF0F609_9BASI</name>
<feature type="binding site" evidence="5">
    <location>
        <position position="154"/>
    </location>
    <ligand>
        <name>a divalent metal cation</name>
        <dbReference type="ChEBI" id="CHEBI:60240"/>
        <label>2</label>
    </ligand>
</feature>
<protein>
    <submittedName>
        <fullName evidence="6">Uncharacterized protein</fullName>
    </submittedName>
</protein>
<keyword evidence="4" id="KW-0378">Hydrolase</keyword>
<sequence>MTVPRYVEIAVNLGDPMFRGVYHEKKKHQDDLENVLQRATDAGVEAQIITAGSLSETHDVLELVKSRAGLYGTAGCHPTRSTELDTYKGGPSAYMAALKSLVDAHHGKEGRIVAIGECGLDYDRLHFAPAEAQKRSFDLQLTLAEQTGLPLFLHSRAAHADFVAALRPHLGALRRAWGAPPEPSADGPGCVGVVHSFTGTSDELHELLSLGLYVGVNGCSLKTQENLDVVKQIPLHRIMLETDAPWCDIRPTHASAPYLDQFRKSEPSLAALYSPAKVKPEKWTASSAVKGRNEPCQIGEVAAVAAALHQIGLEDLAGHAYINATRLFRLS</sequence>
<evidence type="ECO:0000313" key="6">
    <source>
        <dbReference type="EMBL" id="WFD40406.1"/>
    </source>
</evidence>
<dbReference type="InterPro" id="IPR001130">
    <property type="entry name" value="TatD-like"/>
</dbReference>
<dbReference type="GO" id="GO:0008296">
    <property type="term" value="F:3'-5'-DNA exonuclease activity"/>
    <property type="evidence" value="ECO:0007669"/>
    <property type="project" value="TreeGrafter"/>
</dbReference>
<keyword evidence="2" id="KW-0540">Nuclease</keyword>
<feature type="binding site" evidence="5">
    <location>
        <position position="195"/>
    </location>
    <ligand>
        <name>a divalent metal cation</name>
        <dbReference type="ChEBI" id="CHEBI:60240"/>
        <label>2</label>
    </ligand>
</feature>